<protein>
    <recommendedName>
        <fullName evidence="4">Tyr recombinase domain-containing protein</fullName>
    </recommendedName>
</protein>
<dbReference type="GO" id="GO:0006310">
    <property type="term" value="P:DNA recombination"/>
    <property type="evidence" value="ECO:0007669"/>
    <property type="project" value="UniProtKB-KW"/>
</dbReference>
<dbReference type="InterPro" id="IPR052925">
    <property type="entry name" value="Phage_Integrase-like_Recomb"/>
</dbReference>
<evidence type="ECO:0000313" key="6">
    <source>
        <dbReference type="Proteomes" id="UP000429607"/>
    </source>
</evidence>
<dbReference type="Gene3D" id="1.10.443.10">
    <property type="entry name" value="Intergrase catalytic core"/>
    <property type="match status" value="1"/>
</dbReference>
<evidence type="ECO:0000256" key="2">
    <source>
        <dbReference type="ARBA" id="ARBA00023172"/>
    </source>
</evidence>
<dbReference type="SUPFAM" id="SSF56349">
    <property type="entry name" value="DNA breaking-rejoining enzymes"/>
    <property type="match status" value="1"/>
</dbReference>
<dbReference type="GO" id="GO:0015074">
    <property type="term" value="P:DNA integration"/>
    <property type="evidence" value="ECO:0007669"/>
    <property type="project" value="InterPro"/>
</dbReference>
<comment type="caution">
    <text evidence="5">The sequence shown here is derived from an EMBL/GenBank/DDBJ whole genome shotgun (WGS) entry which is preliminary data.</text>
</comment>
<dbReference type="SUPFAM" id="SSF47823">
    <property type="entry name" value="lambda integrase-like, N-terminal domain"/>
    <property type="match status" value="1"/>
</dbReference>
<feature type="region of interest" description="Disordered" evidence="3">
    <location>
        <begin position="129"/>
        <end position="148"/>
    </location>
</feature>
<dbReference type="Gene3D" id="1.10.150.130">
    <property type="match status" value="1"/>
</dbReference>
<dbReference type="AlphaFoldDB" id="A0A6A3GSL2"/>
<evidence type="ECO:0000313" key="5">
    <source>
        <dbReference type="EMBL" id="KAE8959961.1"/>
    </source>
</evidence>
<evidence type="ECO:0000256" key="3">
    <source>
        <dbReference type="SAM" id="MobiDB-lite"/>
    </source>
</evidence>
<keyword evidence="1" id="KW-0238">DNA-binding</keyword>
<dbReference type="GO" id="GO:0003677">
    <property type="term" value="F:DNA binding"/>
    <property type="evidence" value="ECO:0007669"/>
    <property type="project" value="UniProtKB-KW"/>
</dbReference>
<proteinExistence type="predicted"/>
<reference evidence="5 6" key="1">
    <citation type="submission" date="2018-09" db="EMBL/GenBank/DDBJ databases">
        <title>Genomic investigation of the strawberry pathogen Phytophthora fragariae indicates pathogenicity is determined by transcriptional variation in three key races.</title>
        <authorList>
            <person name="Adams T.M."/>
            <person name="Armitage A.D."/>
            <person name="Sobczyk M.K."/>
            <person name="Bates H.J."/>
            <person name="Dunwell J.M."/>
            <person name="Nellist C.F."/>
            <person name="Harrison R.J."/>
        </authorList>
    </citation>
    <scope>NUCLEOTIDE SEQUENCE [LARGE SCALE GENOMIC DNA]</scope>
    <source>
        <strain evidence="5 6">SCRP249</strain>
    </source>
</reference>
<accession>A0A6A3GSL2</accession>
<dbReference type="InterPro" id="IPR013762">
    <property type="entry name" value="Integrase-like_cat_sf"/>
</dbReference>
<evidence type="ECO:0000259" key="4">
    <source>
        <dbReference type="PROSITE" id="PS51898"/>
    </source>
</evidence>
<name>A0A6A3GSL2_9STRA</name>
<feature type="non-terminal residue" evidence="5">
    <location>
        <position position="1"/>
    </location>
</feature>
<keyword evidence="2" id="KW-0233">DNA recombination</keyword>
<feature type="domain" description="Tyr recombinase" evidence="4">
    <location>
        <begin position="197"/>
        <end position="414"/>
    </location>
</feature>
<sequence length="427" mass="46651">QDITILTDASDEGICAIDPAASRYLTYKFSPHDLELITAFHDGVANEFDINYRELLACAFAVLAWGPRWRQERAQAKTIHVHFRIDNTTAVSWQSKMAARNSRAQLLVRLLGAWELQFGLRFSSSHIPGTENTTADAGSRSHRLGFGSNRPVKTSTIRLNLHGIRHFFQASGLPFPSDHPQIRMLLSGLGRIDRPVQQKAPVSVALLEACFRALDLHDPADQALWGILCLAFFFVLRRSEIMATTTTTFRWFALKAEDITATNAAGVPTTDPRTASAVCIRLRGSKTNQNGAPTTRVLARSGHPTLCPVFGALLLLRARGNLPVSIPVAVFTDTRGVPSCVSAARVTSSLRHAAQQLGESPHKYSAHSLRAGGATHMYKAGVDALTIQFHGRWASDAFKLYTRLCTESVASVAAKMVSGATRPTTLQ</sequence>
<dbReference type="PANTHER" id="PTHR34605">
    <property type="entry name" value="PHAGE_INTEGRASE DOMAIN-CONTAINING PROTEIN"/>
    <property type="match status" value="1"/>
</dbReference>
<gene>
    <name evidence="5" type="ORF">PR001_g30541</name>
</gene>
<dbReference type="InterPro" id="IPR011010">
    <property type="entry name" value="DNA_brk_join_enz"/>
</dbReference>
<dbReference type="Proteomes" id="UP000429607">
    <property type="component" value="Unassembled WGS sequence"/>
</dbReference>
<dbReference type="PANTHER" id="PTHR34605:SF3">
    <property type="entry name" value="P CELL-TYPE AGGLUTINATION PROTEIN MAP4-LIKE-RELATED"/>
    <property type="match status" value="1"/>
</dbReference>
<dbReference type="EMBL" id="QXFV01006972">
    <property type="protein sequence ID" value="KAE8959961.1"/>
    <property type="molecule type" value="Genomic_DNA"/>
</dbReference>
<dbReference type="PROSITE" id="PS51898">
    <property type="entry name" value="TYR_RECOMBINASE"/>
    <property type="match status" value="1"/>
</dbReference>
<organism evidence="5 6">
    <name type="scientific">Phytophthora rubi</name>
    <dbReference type="NCBI Taxonomy" id="129364"/>
    <lineage>
        <taxon>Eukaryota</taxon>
        <taxon>Sar</taxon>
        <taxon>Stramenopiles</taxon>
        <taxon>Oomycota</taxon>
        <taxon>Peronosporomycetes</taxon>
        <taxon>Peronosporales</taxon>
        <taxon>Peronosporaceae</taxon>
        <taxon>Phytophthora</taxon>
    </lineage>
</organism>
<dbReference type="InterPro" id="IPR010998">
    <property type="entry name" value="Integrase_recombinase_N"/>
</dbReference>
<dbReference type="InterPro" id="IPR002104">
    <property type="entry name" value="Integrase_catalytic"/>
</dbReference>
<evidence type="ECO:0000256" key="1">
    <source>
        <dbReference type="ARBA" id="ARBA00023125"/>
    </source>
</evidence>
<dbReference type="CDD" id="cd09275">
    <property type="entry name" value="RNase_HI_RT_DIRS1"/>
    <property type="match status" value="1"/>
</dbReference>